<sequence>MSFKIQNYITINFNWKSSIYFLLAFVLFTPLGTVSHEAGHYLVAQRYFKKPTLHYGYVNYGEWKQQPEMNKWYSQHSDSDGQVYEEDIQTLEIYRKKAQRHGLYSTLAGPSQTMLFGTIGFLLLYFNNSDKFKFKNWIAVYLAYFWSREVFIFLSLVITRLLTGQIPLQSDEVVIAYYLKIPLLLPAAIFGLLGILVLTYTTFNKIPIEHRFTFIISGIVGSFIGFILWLRFLGPIIMP</sequence>
<keyword evidence="3" id="KW-1185">Reference proteome</keyword>
<dbReference type="Proteomes" id="UP000239002">
    <property type="component" value="Unassembled WGS sequence"/>
</dbReference>
<gene>
    <name evidence="2" type="ORF">LY01_00236</name>
</gene>
<evidence type="ECO:0000313" key="2">
    <source>
        <dbReference type="EMBL" id="PPK96416.1"/>
    </source>
</evidence>
<dbReference type="EMBL" id="PTJE01000001">
    <property type="protein sequence ID" value="PPK96416.1"/>
    <property type="molecule type" value="Genomic_DNA"/>
</dbReference>
<dbReference type="RefSeq" id="WP_104513981.1">
    <property type="nucleotide sequence ID" value="NZ_MQVW01000022.1"/>
</dbReference>
<evidence type="ECO:0000256" key="1">
    <source>
        <dbReference type="SAM" id="Phobius"/>
    </source>
</evidence>
<dbReference type="OrthoDB" id="1252259at2"/>
<accession>A0A2S6IQN2</accession>
<feature type="transmembrane region" description="Helical" evidence="1">
    <location>
        <begin position="103"/>
        <end position="126"/>
    </location>
</feature>
<feature type="transmembrane region" description="Helical" evidence="1">
    <location>
        <begin position="175"/>
        <end position="200"/>
    </location>
</feature>
<evidence type="ECO:0000313" key="3">
    <source>
        <dbReference type="Proteomes" id="UP000239002"/>
    </source>
</evidence>
<name>A0A2S6IQN2_9FLAO</name>
<proteinExistence type="predicted"/>
<organism evidence="2 3">
    <name type="scientific">Nonlabens xylanidelens</name>
    <dbReference type="NCBI Taxonomy" id="191564"/>
    <lineage>
        <taxon>Bacteria</taxon>
        <taxon>Pseudomonadati</taxon>
        <taxon>Bacteroidota</taxon>
        <taxon>Flavobacteriia</taxon>
        <taxon>Flavobacteriales</taxon>
        <taxon>Flavobacteriaceae</taxon>
        <taxon>Nonlabens</taxon>
    </lineage>
</organism>
<protein>
    <submittedName>
        <fullName evidence="2">Uncharacterized protein</fullName>
    </submittedName>
</protein>
<comment type="caution">
    <text evidence="2">The sequence shown here is derived from an EMBL/GenBank/DDBJ whole genome shotgun (WGS) entry which is preliminary data.</text>
</comment>
<feature type="transmembrane region" description="Helical" evidence="1">
    <location>
        <begin position="212"/>
        <end position="233"/>
    </location>
</feature>
<dbReference type="AlphaFoldDB" id="A0A2S6IQN2"/>
<keyword evidence="1" id="KW-0472">Membrane</keyword>
<reference evidence="2 3" key="1">
    <citation type="submission" date="2018-02" db="EMBL/GenBank/DDBJ databases">
        <title>Genomic Encyclopedia of Archaeal and Bacterial Type Strains, Phase II (KMG-II): from individual species to whole genera.</title>
        <authorList>
            <person name="Goeker M."/>
        </authorList>
    </citation>
    <scope>NUCLEOTIDE SEQUENCE [LARGE SCALE GENOMIC DNA]</scope>
    <source>
        <strain evidence="2 3">DSM 16809</strain>
    </source>
</reference>
<feature type="transmembrane region" description="Helical" evidence="1">
    <location>
        <begin position="20"/>
        <end position="43"/>
    </location>
</feature>
<keyword evidence="1" id="KW-0812">Transmembrane</keyword>
<keyword evidence="1" id="KW-1133">Transmembrane helix</keyword>
<feature type="transmembrane region" description="Helical" evidence="1">
    <location>
        <begin position="138"/>
        <end position="163"/>
    </location>
</feature>